<evidence type="ECO:0000256" key="3">
    <source>
        <dbReference type="ARBA" id="ARBA00022475"/>
    </source>
</evidence>
<dbReference type="InterPro" id="IPR007387">
    <property type="entry name" value="TRAP_DctQ"/>
</dbReference>
<accession>A0A9X2DNX5</accession>
<name>A0A9X2DNX5_9BACI</name>
<dbReference type="InterPro" id="IPR055348">
    <property type="entry name" value="DctQ"/>
</dbReference>
<proteinExistence type="inferred from homology"/>
<feature type="transmembrane region" description="Helical" evidence="9">
    <location>
        <begin position="15"/>
        <end position="37"/>
    </location>
</feature>
<evidence type="ECO:0000313" key="11">
    <source>
        <dbReference type="EMBL" id="MCM3713956.1"/>
    </source>
</evidence>
<evidence type="ECO:0000259" key="10">
    <source>
        <dbReference type="Pfam" id="PF04290"/>
    </source>
</evidence>
<evidence type="ECO:0000256" key="9">
    <source>
        <dbReference type="SAM" id="Phobius"/>
    </source>
</evidence>
<evidence type="ECO:0000256" key="8">
    <source>
        <dbReference type="ARBA" id="ARBA00038436"/>
    </source>
</evidence>
<keyword evidence="5 9" id="KW-0812">Transmembrane</keyword>
<evidence type="ECO:0000256" key="7">
    <source>
        <dbReference type="ARBA" id="ARBA00023136"/>
    </source>
</evidence>
<dbReference type="GO" id="GO:0005886">
    <property type="term" value="C:plasma membrane"/>
    <property type="evidence" value="ECO:0007669"/>
    <property type="project" value="UniProtKB-SubCell"/>
</dbReference>
<evidence type="ECO:0000313" key="12">
    <source>
        <dbReference type="Proteomes" id="UP001139179"/>
    </source>
</evidence>
<evidence type="ECO:0000256" key="1">
    <source>
        <dbReference type="ARBA" id="ARBA00004429"/>
    </source>
</evidence>
<feature type="transmembrane region" description="Helical" evidence="9">
    <location>
        <begin position="127"/>
        <end position="145"/>
    </location>
</feature>
<evidence type="ECO:0000256" key="5">
    <source>
        <dbReference type="ARBA" id="ARBA00022692"/>
    </source>
</evidence>
<dbReference type="Pfam" id="PF04290">
    <property type="entry name" value="DctQ"/>
    <property type="match status" value="1"/>
</dbReference>
<dbReference type="RefSeq" id="WP_251222756.1">
    <property type="nucleotide sequence ID" value="NZ_JAMBOL010000004.1"/>
</dbReference>
<dbReference type="PANTHER" id="PTHR35011">
    <property type="entry name" value="2,3-DIKETO-L-GULONATE TRAP TRANSPORTER SMALL PERMEASE PROTEIN YIAM"/>
    <property type="match status" value="1"/>
</dbReference>
<comment type="similarity">
    <text evidence="8">Belongs to the TRAP transporter small permease family.</text>
</comment>
<evidence type="ECO:0000256" key="4">
    <source>
        <dbReference type="ARBA" id="ARBA00022519"/>
    </source>
</evidence>
<keyword evidence="7 9" id="KW-0472">Membrane</keyword>
<keyword evidence="12" id="KW-1185">Reference proteome</keyword>
<dbReference type="Proteomes" id="UP001139179">
    <property type="component" value="Unassembled WGS sequence"/>
</dbReference>
<keyword evidence="6 9" id="KW-1133">Transmembrane helix</keyword>
<evidence type="ECO:0000256" key="6">
    <source>
        <dbReference type="ARBA" id="ARBA00022989"/>
    </source>
</evidence>
<feature type="transmembrane region" description="Helical" evidence="9">
    <location>
        <begin position="87"/>
        <end position="107"/>
    </location>
</feature>
<comment type="caution">
    <text evidence="11">The sequence shown here is derived from an EMBL/GenBank/DDBJ whole genome shotgun (WGS) entry which is preliminary data.</text>
</comment>
<reference evidence="11" key="1">
    <citation type="submission" date="2022-05" db="EMBL/GenBank/DDBJ databases">
        <title>Comparative Genomics of Spacecraft Associated Microbes.</title>
        <authorList>
            <person name="Tran M.T."/>
            <person name="Wright A."/>
            <person name="Seuylemezian A."/>
            <person name="Eisen J."/>
            <person name="Coil D."/>
        </authorList>
    </citation>
    <scope>NUCLEOTIDE SEQUENCE</scope>
    <source>
        <strain evidence="11">214.1.1</strain>
    </source>
</reference>
<organism evidence="11 12">
    <name type="scientific">Halalkalibacter oceani</name>
    <dbReference type="NCBI Taxonomy" id="1653776"/>
    <lineage>
        <taxon>Bacteria</taxon>
        <taxon>Bacillati</taxon>
        <taxon>Bacillota</taxon>
        <taxon>Bacilli</taxon>
        <taxon>Bacillales</taxon>
        <taxon>Bacillaceae</taxon>
        <taxon>Halalkalibacter</taxon>
    </lineage>
</organism>
<dbReference type="AlphaFoldDB" id="A0A9X2DNX5"/>
<keyword evidence="2" id="KW-0813">Transport</keyword>
<keyword evidence="3" id="KW-1003">Cell membrane</keyword>
<keyword evidence="4" id="KW-0997">Cell inner membrane</keyword>
<protein>
    <submittedName>
        <fullName evidence="11">TRAP transporter small permease</fullName>
    </submittedName>
</protein>
<gene>
    <name evidence="11" type="ORF">M3202_07645</name>
</gene>
<sequence>MPKGKTKTKYSPEEYIVAIVMTLMLILCFANVLSRYILHLPLLFTDALLGALFPMVTFLGAPIVCMRKRNPAFTLFSDMLPRKHQKYVELLTTIASVILFSFLLYYGTMKTLDYYQYNTTINALNNAPRWIFSVCIPVGALLYIWRTIQVSVSAFKERTISGAEEDER</sequence>
<feature type="domain" description="Tripartite ATP-independent periplasmic transporters DctQ component" evidence="10">
    <location>
        <begin position="24"/>
        <end position="155"/>
    </location>
</feature>
<evidence type="ECO:0000256" key="2">
    <source>
        <dbReference type="ARBA" id="ARBA00022448"/>
    </source>
</evidence>
<dbReference type="EMBL" id="JAMBOL010000004">
    <property type="protein sequence ID" value="MCM3713956.1"/>
    <property type="molecule type" value="Genomic_DNA"/>
</dbReference>
<comment type="subcellular location">
    <subcellularLocation>
        <location evidence="1">Cell inner membrane</location>
        <topology evidence="1">Multi-pass membrane protein</topology>
    </subcellularLocation>
</comment>
<feature type="transmembrane region" description="Helical" evidence="9">
    <location>
        <begin position="43"/>
        <end position="66"/>
    </location>
</feature>